<protein>
    <submittedName>
        <fullName evidence="2">Uncharacterized protein</fullName>
    </submittedName>
</protein>
<keyword evidence="1" id="KW-0812">Transmembrane</keyword>
<keyword evidence="1" id="KW-0472">Membrane</keyword>
<sequence>MICSTKGASFMTFGFRGRPGFSFGLFSCAIPFLFGVNKLL</sequence>
<reference evidence="2" key="1">
    <citation type="submission" date="2007-06" db="EMBL/GenBank/DDBJ databases">
        <authorList>
            <person name="Fulton L."/>
            <person name="Clifton S."/>
            <person name="Fulton B."/>
            <person name="Xu J."/>
            <person name="Minx P."/>
            <person name="Pepin K.H."/>
            <person name="Johnson M."/>
            <person name="Thiruvilangam P."/>
            <person name="Bhonagiri V."/>
            <person name="Nash W.E."/>
            <person name="Mardis E.R."/>
            <person name="Wilson R.K."/>
        </authorList>
    </citation>
    <scope>NUCLEOTIDE SEQUENCE [LARGE SCALE GENOMIC DNA]</scope>
    <source>
        <strain evidence="2">ATCC 8492</strain>
    </source>
</reference>
<organism evidence="2 3">
    <name type="scientific">Bacteroides uniformis (strain ATCC 8492 / DSM 6597 / CCUG 4942 / CIP 103695 / JCM 5828 / KCTC 5204 / NCTC 13054 / VPI 0061)</name>
    <dbReference type="NCBI Taxonomy" id="411479"/>
    <lineage>
        <taxon>Bacteria</taxon>
        <taxon>Pseudomonadati</taxon>
        <taxon>Bacteroidota</taxon>
        <taxon>Bacteroidia</taxon>
        <taxon>Bacteroidales</taxon>
        <taxon>Bacteroidaceae</taxon>
        <taxon>Bacteroides</taxon>
    </lineage>
</organism>
<proteinExistence type="predicted"/>
<evidence type="ECO:0000313" key="2">
    <source>
        <dbReference type="EMBL" id="EDO53967.1"/>
    </source>
</evidence>
<feature type="transmembrane region" description="Helical" evidence="1">
    <location>
        <begin position="20"/>
        <end position="37"/>
    </location>
</feature>
<evidence type="ECO:0000256" key="1">
    <source>
        <dbReference type="SAM" id="Phobius"/>
    </source>
</evidence>
<dbReference type="AlphaFoldDB" id="A0ABC9NAZ4"/>
<gene>
    <name evidence="2" type="ORF">BACUNI_02588</name>
</gene>
<comment type="caution">
    <text evidence="2">The sequence shown here is derived from an EMBL/GenBank/DDBJ whole genome shotgun (WGS) entry which is preliminary data.</text>
</comment>
<accession>A0ABC9NAZ4</accession>
<evidence type="ECO:0000313" key="3">
    <source>
        <dbReference type="Proteomes" id="UP000004110"/>
    </source>
</evidence>
<reference evidence="2" key="2">
    <citation type="submission" date="2013-11" db="EMBL/GenBank/DDBJ databases">
        <title>Draft genome sequence of Bacteroides uniformis (ATCC 8492).</title>
        <authorList>
            <person name="Sudarsanam P."/>
            <person name="Ley R."/>
            <person name="Guruge J."/>
            <person name="Turnbaugh P.J."/>
            <person name="Mahowald M."/>
            <person name="Liep D."/>
            <person name="Gordon J."/>
        </authorList>
    </citation>
    <scope>NUCLEOTIDE SEQUENCE</scope>
    <source>
        <strain evidence="2">ATCC 8492</strain>
    </source>
</reference>
<dbReference type="EMBL" id="AAYH02000044">
    <property type="protein sequence ID" value="EDO53967.1"/>
    <property type="molecule type" value="Genomic_DNA"/>
</dbReference>
<keyword evidence="1" id="KW-1133">Transmembrane helix</keyword>
<dbReference type="Proteomes" id="UP000004110">
    <property type="component" value="Unassembled WGS sequence"/>
</dbReference>
<keyword evidence="3" id="KW-1185">Reference proteome</keyword>
<name>A0ABC9NAZ4_BACUC</name>